<sequence length="344" mass="37123">MSSASSTMALAAALGSPLAQPLTRKNFLAWKALVLPAFRGARVMGLLDGSDRAPAKTMEVDGPDKEKVPVENPAYVAWIGRDQQALRYLLNSLSPDILSHVLGAETTAAAWKTIDNMFKTSARSKVQHLRSELNDIKKLQMSANEYYTKMKGFASELAAVGEALDDDELIGYMLRGLDVDHYNALITNINAPRSLEKGSHPLSISLAMVVMMVATVVHVMAAVPSVGKIDTRSTVEEEEADGLVTVETAVMTAVMDHGDAMIHAHGRMVVVTAHAAVMMMTVAAMMVTARYAVTLTVLPRPLLTPPAKSALFMATPLRIVGGAMRMMMIVATRVVRVQTLHPMV</sequence>
<evidence type="ECO:0000256" key="1">
    <source>
        <dbReference type="SAM" id="Phobius"/>
    </source>
</evidence>
<feature type="transmembrane region" description="Helical" evidence="1">
    <location>
        <begin position="313"/>
        <end position="335"/>
    </location>
</feature>
<accession>A0AAD8VQV6</accession>
<dbReference type="AlphaFoldDB" id="A0AAD8VQV6"/>
<dbReference type="Pfam" id="PF14223">
    <property type="entry name" value="Retrotran_gag_2"/>
    <property type="match status" value="1"/>
</dbReference>
<evidence type="ECO:0000313" key="3">
    <source>
        <dbReference type="Proteomes" id="UP001231189"/>
    </source>
</evidence>
<keyword evidence="3" id="KW-1185">Reference proteome</keyword>
<organism evidence="2 3">
    <name type="scientific">Lolium multiflorum</name>
    <name type="common">Italian ryegrass</name>
    <name type="synonym">Lolium perenne subsp. multiflorum</name>
    <dbReference type="NCBI Taxonomy" id="4521"/>
    <lineage>
        <taxon>Eukaryota</taxon>
        <taxon>Viridiplantae</taxon>
        <taxon>Streptophyta</taxon>
        <taxon>Embryophyta</taxon>
        <taxon>Tracheophyta</taxon>
        <taxon>Spermatophyta</taxon>
        <taxon>Magnoliopsida</taxon>
        <taxon>Liliopsida</taxon>
        <taxon>Poales</taxon>
        <taxon>Poaceae</taxon>
        <taxon>BOP clade</taxon>
        <taxon>Pooideae</taxon>
        <taxon>Poodae</taxon>
        <taxon>Poeae</taxon>
        <taxon>Poeae Chloroplast Group 2 (Poeae type)</taxon>
        <taxon>Loliodinae</taxon>
        <taxon>Loliinae</taxon>
        <taxon>Lolium</taxon>
    </lineage>
</organism>
<dbReference type="PANTHER" id="PTHR47481">
    <property type="match status" value="1"/>
</dbReference>
<name>A0AAD8VQV6_LOLMU</name>
<dbReference type="EMBL" id="JAUUTY010000006">
    <property type="protein sequence ID" value="KAK1613760.1"/>
    <property type="molecule type" value="Genomic_DNA"/>
</dbReference>
<feature type="transmembrane region" description="Helical" evidence="1">
    <location>
        <begin position="202"/>
        <end position="223"/>
    </location>
</feature>
<keyword evidence="1" id="KW-0812">Transmembrane</keyword>
<keyword evidence="1" id="KW-1133">Transmembrane helix</keyword>
<feature type="transmembrane region" description="Helical" evidence="1">
    <location>
        <begin position="269"/>
        <end position="293"/>
    </location>
</feature>
<proteinExistence type="predicted"/>
<dbReference type="Proteomes" id="UP001231189">
    <property type="component" value="Unassembled WGS sequence"/>
</dbReference>
<dbReference type="PANTHER" id="PTHR47481:SF31">
    <property type="entry name" value="OS01G0873500 PROTEIN"/>
    <property type="match status" value="1"/>
</dbReference>
<gene>
    <name evidence="2" type="ORF">QYE76_019277</name>
</gene>
<evidence type="ECO:0000313" key="2">
    <source>
        <dbReference type="EMBL" id="KAK1613760.1"/>
    </source>
</evidence>
<comment type="caution">
    <text evidence="2">The sequence shown here is derived from an EMBL/GenBank/DDBJ whole genome shotgun (WGS) entry which is preliminary data.</text>
</comment>
<evidence type="ECO:0008006" key="4">
    <source>
        <dbReference type="Google" id="ProtNLM"/>
    </source>
</evidence>
<reference evidence="2" key="1">
    <citation type="submission" date="2023-07" db="EMBL/GenBank/DDBJ databases">
        <title>A chromosome-level genome assembly of Lolium multiflorum.</title>
        <authorList>
            <person name="Chen Y."/>
            <person name="Copetti D."/>
            <person name="Kolliker R."/>
            <person name="Studer B."/>
        </authorList>
    </citation>
    <scope>NUCLEOTIDE SEQUENCE</scope>
    <source>
        <strain evidence="2">02402/16</strain>
        <tissue evidence="2">Leaf</tissue>
    </source>
</reference>
<protein>
    <recommendedName>
        <fullName evidence="4">Retrotransposon Copia-like N-terminal domain-containing protein</fullName>
    </recommendedName>
</protein>
<keyword evidence="1" id="KW-0472">Membrane</keyword>